<dbReference type="InterPro" id="IPR038441">
    <property type="entry name" value="THAP_Znf_sf"/>
</dbReference>
<dbReference type="InterPro" id="IPR027805">
    <property type="entry name" value="Transposase_HTH_dom"/>
</dbReference>
<evidence type="ECO:0000256" key="4">
    <source>
        <dbReference type="ARBA" id="ARBA00023125"/>
    </source>
</evidence>
<dbReference type="KEGG" id="nvi:107980515"/>
<dbReference type="EnsemblMetazoa" id="XM_031921347">
    <property type="protein sequence ID" value="XP_031777207"/>
    <property type="gene ID" value="LOC107980515"/>
</dbReference>
<keyword evidence="3" id="KW-0862">Zinc</keyword>
<evidence type="ECO:0000256" key="2">
    <source>
        <dbReference type="ARBA" id="ARBA00022771"/>
    </source>
</evidence>
<dbReference type="GO" id="GO:0003677">
    <property type="term" value="F:DNA binding"/>
    <property type="evidence" value="ECO:0007669"/>
    <property type="project" value="UniProtKB-UniRule"/>
</dbReference>
<dbReference type="InterPro" id="IPR006612">
    <property type="entry name" value="THAP_Znf"/>
</dbReference>
<proteinExistence type="predicted"/>
<keyword evidence="2 5" id="KW-0863">Zinc-finger</keyword>
<keyword evidence="9" id="KW-1185">Reference proteome</keyword>
<evidence type="ECO:0000256" key="3">
    <source>
        <dbReference type="ARBA" id="ARBA00022833"/>
    </source>
</evidence>
<evidence type="ECO:0000256" key="5">
    <source>
        <dbReference type="PROSITE-ProRule" id="PRU00309"/>
    </source>
</evidence>
<dbReference type="RefSeq" id="XP_031777207.1">
    <property type="nucleotide sequence ID" value="XM_031921347.2"/>
</dbReference>
<keyword evidence="4 5" id="KW-0238">DNA-binding</keyword>
<name>A0A7M7PWL1_NASVI</name>
<dbReference type="PROSITE" id="PS50950">
    <property type="entry name" value="ZF_THAP"/>
    <property type="match status" value="1"/>
</dbReference>
<dbReference type="OrthoDB" id="6598185at2759"/>
<dbReference type="AlphaFoldDB" id="A0A7M7PWL1"/>
<dbReference type="SMART" id="SM00980">
    <property type="entry name" value="THAP"/>
    <property type="match status" value="1"/>
</dbReference>
<dbReference type="GO" id="GO:0008270">
    <property type="term" value="F:zinc ion binding"/>
    <property type="evidence" value="ECO:0007669"/>
    <property type="project" value="UniProtKB-KW"/>
</dbReference>
<keyword evidence="1" id="KW-0479">Metal-binding</keyword>
<reference evidence="8" key="1">
    <citation type="submission" date="2021-01" db="UniProtKB">
        <authorList>
            <consortium name="EnsemblMetazoa"/>
        </authorList>
    </citation>
    <scope>IDENTIFICATION</scope>
</reference>
<dbReference type="InParanoid" id="A0A7M7PWL1"/>
<evidence type="ECO:0000313" key="8">
    <source>
        <dbReference type="EnsemblMetazoa" id="XP_031777207"/>
    </source>
</evidence>
<evidence type="ECO:0000256" key="1">
    <source>
        <dbReference type="ARBA" id="ARBA00022723"/>
    </source>
</evidence>
<evidence type="ECO:0000313" key="9">
    <source>
        <dbReference type="Proteomes" id="UP000002358"/>
    </source>
</evidence>
<feature type="domain" description="ZP" evidence="7">
    <location>
        <begin position="1"/>
        <end position="41"/>
    </location>
</feature>
<dbReference type="Pfam" id="PF05485">
    <property type="entry name" value="THAP"/>
    <property type="match status" value="1"/>
</dbReference>
<dbReference type="GeneID" id="107980515"/>
<sequence length="341" mass="39030">MEVARFAPRPISTKYLSCAVRGCGSKSHKDATICFHKFPRPGQCFVKVDDQKIDRFLVWKNLLEVDHVTPKTKVCSLHFLKSDYFFPDIQAQKRILKKIAVPSCNLPGVDVKRGNNESPGVSKKPNEEILFVNVKVENVDFESTPEFANFQSTDIKQEILEEPFFKDAEVQANESPKPSVKDVEMQAKLVSSQFPYEEFIRKTKNSGPEPPVKDAEVQVKTDCILFNVIHCIKSDQELHISTGIESFDALSAIVQRIKEICGEKFEHPNMRLNTRERVIMTFMKLKHNLSYSFLAILFKHYTPTHCKRVITETIDILSQCSKDGISWPLIKDIKKTLLKHS</sequence>
<evidence type="ECO:0008006" key="10">
    <source>
        <dbReference type="Google" id="ProtNLM"/>
    </source>
</evidence>
<dbReference type="SUPFAM" id="SSF57716">
    <property type="entry name" value="Glucocorticoid receptor-like (DNA-binding domain)"/>
    <property type="match status" value="1"/>
</dbReference>
<protein>
    <recommendedName>
        <fullName evidence="10">THAP-type domain-containing protein</fullName>
    </recommendedName>
</protein>
<dbReference type="PROSITE" id="PS51034">
    <property type="entry name" value="ZP_2"/>
    <property type="match status" value="1"/>
</dbReference>
<dbReference type="InterPro" id="IPR001507">
    <property type="entry name" value="ZP_dom"/>
</dbReference>
<organism evidence="8 9">
    <name type="scientific">Nasonia vitripennis</name>
    <name type="common">Parasitic wasp</name>
    <dbReference type="NCBI Taxonomy" id="7425"/>
    <lineage>
        <taxon>Eukaryota</taxon>
        <taxon>Metazoa</taxon>
        <taxon>Ecdysozoa</taxon>
        <taxon>Arthropoda</taxon>
        <taxon>Hexapoda</taxon>
        <taxon>Insecta</taxon>
        <taxon>Pterygota</taxon>
        <taxon>Neoptera</taxon>
        <taxon>Endopterygota</taxon>
        <taxon>Hymenoptera</taxon>
        <taxon>Apocrita</taxon>
        <taxon>Proctotrupomorpha</taxon>
        <taxon>Chalcidoidea</taxon>
        <taxon>Pteromalidae</taxon>
        <taxon>Pteromalinae</taxon>
        <taxon>Nasonia</taxon>
    </lineage>
</organism>
<feature type="domain" description="THAP-type" evidence="6">
    <location>
        <begin position="11"/>
        <end position="105"/>
    </location>
</feature>
<evidence type="ECO:0000259" key="7">
    <source>
        <dbReference type="PROSITE" id="PS51034"/>
    </source>
</evidence>
<dbReference type="Gene3D" id="6.20.210.20">
    <property type="entry name" value="THAP domain"/>
    <property type="match status" value="1"/>
</dbReference>
<accession>A0A7M7PWL1</accession>
<evidence type="ECO:0000259" key="6">
    <source>
        <dbReference type="PROSITE" id="PS50950"/>
    </source>
</evidence>
<dbReference type="Pfam" id="PF13613">
    <property type="entry name" value="HTH_Tnp_4"/>
    <property type="match status" value="1"/>
</dbReference>
<dbReference type="Proteomes" id="UP000002358">
    <property type="component" value="Chromosome 1"/>
</dbReference>